<keyword evidence="2" id="KW-1185">Reference proteome</keyword>
<accession>G7Y761</accession>
<evidence type="ECO:0000313" key="2">
    <source>
        <dbReference type="Proteomes" id="UP000008909"/>
    </source>
</evidence>
<dbReference type="Proteomes" id="UP000008909">
    <property type="component" value="Unassembled WGS sequence"/>
</dbReference>
<name>G7Y761_CLOSI</name>
<sequence length="281" mass="32646">MVSELRHLLNRKLKYSGRNGTGLSVFGRLRIDNIKPLRTLHKNDGTKQHPVVVDRYDIPGEVDYFTRQHNRITCSIYLYQLGPSWCPPTAIYVEPNILMRTSSWRQCRPKEIDSEIRIRDSRGQQPNTASSGHERLVSSDYQVVEITVSLCKEPDLNKQMQLLQVLRATSRQQLSRWLPVVKERYQMSTTVGFFGLSVADRLHFTSCWWNGEATASFKLRRKSTYRNTHYIVLVKTDFVVPALLHWYRIPNVSPGVSKYMGSPASNNYWIDYRTVKFSSKT</sequence>
<protein>
    <submittedName>
        <fullName evidence="1">Uncharacterized protein</fullName>
    </submittedName>
</protein>
<reference key="2">
    <citation type="submission" date="2011-10" db="EMBL/GenBank/DDBJ databases">
        <title>The genome and transcriptome sequence of Clonorchis sinensis provide insights into the carcinogenic liver fluke.</title>
        <authorList>
            <person name="Wang X."/>
            <person name="Huang Y."/>
            <person name="Chen W."/>
            <person name="Liu H."/>
            <person name="Guo L."/>
            <person name="Chen Y."/>
            <person name="Luo F."/>
            <person name="Zhou W."/>
            <person name="Sun J."/>
            <person name="Mao Q."/>
            <person name="Liang P."/>
            <person name="Zhou C."/>
            <person name="Tian Y."/>
            <person name="Men J."/>
            <person name="Lv X."/>
            <person name="Huang L."/>
            <person name="Zhou J."/>
            <person name="Hu Y."/>
            <person name="Li R."/>
            <person name="Zhang F."/>
            <person name="Lei H."/>
            <person name="Li X."/>
            <person name="Hu X."/>
            <person name="Liang C."/>
            <person name="Xu J."/>
            <person name="Wu Z."/>
            <person name="Yu X."/>
        </authorList>
    </citation>
    <scope>NUCLEOTIDE SEQUENCE</scope>
    <source>
        <strain>Henan</strain>
    </source>
</reference>
<reference evidence="1" key="1">
    <citation type="journal article" date="2011" name="Genome Biol.">
        <title>The draft genome of the carcinogenic human liver fluke Clonorchis sinensis.</title>
        <authorList>
            <person name="Wang X."/>
            <person name="Chen W."/>
            <person name="Huang Y."/>
            <person name="Sun J."/>
            <person name="Men J."/>
            <person name="Liu H."/>
            <person name="Luo F."/>
            <person name="Guo L."/>
            <person name="Lv X."/>
            <person name="Deng C."/>
            <person name="Zhou C."/>
            <person name="Fan Y."/>
            <person name="Li X."/>
            <person name="Huang L."/>
            <person name="Hu Y."/>
            <person name="Liang C."/>
            <person name="Hu X."/>
            <person name="Xu J."/>
            <person name="Yu X."/>
        </authorList>
    </citation>
    <scope>NUCLEOTIDE SEQUENCE [LARGE SCALE GENOMIC DNA]</scope>
    <source>
        <strain evidence="1">Henan</strain>
    </source>
</reference>
<proteinExistence type="predicted"/>
<evidence type="ECO:0000313" key="1">
    <source>
        <dbReference type="EMBL" id="GAA48796.1"/>
    </source>
</evidence>
<dbReference type="AlphaFoldDB" id="G7Y761"/>
<dbReference type="EMBL" id="DF142910">
    <property type="protein sequence ID" value="GAA48796.1"/>
    <property type="molecule type" value="Genomic_DNA"/>
</dbReference>
<organism evidence="1 2">
    <name type="scientific">Clonorchis sinensis</name>
    <name type="common">Chinese liver fluke</name>
    <dbReference type="NCBI Taxonomy" id="79923"/>
    <lineage>
        <taxon>Eukaryota</taxon>
        <taxon>Metazoa</taxon>
        <taxon>Spiralia</taxon>
        <taxon>Lophotrochozoa</taxon>
        <taxon>Platyhelminthes</taxon>
        <taxon>Trematoda</taxon>
        <taxon>Digenea</taxon>
        <taxon>Opisthorchiida</taxon>
        <taxon>Opisthorchiata</taxon>
        <taxon>Opisthorchiidae</taxon>
        <taxon>Clonorchis</taxon>
    </lineage>
</organism>
<gene>
    <name evidence="1" type="ORF">CLF_102047</name>
</gene>